<accession>A0ABS4NAW8</accession>
<organism evidence="3 4">
    <name type="scientific">Thermoanaerobacterium butyriciformans</name>
    <dbReference type="NCBI Taxonomy" id="1702242"/>
    <lineage>
        <taxon>Bacteria</taxon>
        <taxon>Bacillati</taxon>
        <taxon>Bacillota</taxon>
        <taxon>Clostridia</taxon>
        <taxon>Thermoanaerobacterales</taxon>
        <taxon>Thermoanaerobacteraceae</taxon>
        <taxon>Thermoanaerobacterium</taxon>
    </lineage>
</organism>
<gene>
    <name evidence="3" type="ORF">J2Z80_000307</name>
</gene>
<feature type="signal peptide" evidence="1">
    <location>
        <begin position="1"/>
        <end position="24"/>
    </location>
</feature>
<proteinExistence type="predicted"/>
<name>A0ABS4NAW8_9THEO</name>
<keyword evidence="1" id="KW-0732">Signal</keyword>
<dbReference type="Proteomes" id="UP001166402">
    <property type="component" value="Unassembled WGS sequence"/>
</dbReference>
<evidence type="ECO:0000259" key="2">
    <source>
        <dbReference type="Pfam" id="PF13529"/>
    </source>
</evidence>
<dbReference type="InterPro" id="IPR039564">
    <property type="entry name" value="Peptidase_C39-like"/>
</dbReference>
<dbReference type="EMBL" id="JAGGLT010000002">
    <property type="protein sequence ID" value="MBP2070809.1"/>
    <property type="molecule type" value="Genomic_DNA"/>
</dbReference>
<evidence type="ECO:0000256" key="1">
    <source>
        <dbReference type="SAM" id="SignalP"/>
    </source>
</evidence>
<comment type="caution">
    <text evidence="3">The sequence shown here is derived from an EMBL/GenBank/DDBJ whole genome shotgun (WGS) entry which is preliminary data.</text>
</comment>
<reference evidence="3" key="1">
    <citation type="submission" date="2021-03" db="EMBL/GenBank/DDBJ databases">
        <title>Genomic Encyclopedia of Type Strains, Phase IV (KMG-IV): sequencing the most valuable type-strain genomes for metagenomic binning, comparative biology and taxonomic classification.</title>
        <authorList>
            <person name="Goeker M."/>
        </authorList>
    </citation>
    <scope>NUCLEOTIDE SEQUENCE</scope>
    <source>
        <strain evidence="3">DSM 101588</strain>
    </source>
</reference>
<feature type="chain" id="PRO_5045599534" description="Peptidase C39-like domain-containing protein" evidence="1">
    <location>
        <begin position="25"/>
        <end position="301"/>
    </location>
</feature>
<feature type="domain" description="Peptidase C39-like" evidence="2">
    <location>
        <begin position="137"/>
        <end position="260"/>
    </location>
</feature>
<dbReference type="Pfam" id="PF13529">
    <property type="entry name" value="Peptidase_C39_2"/>
    <property type="match status" value="1"/>
</dbReference>
<dbReference type="RefSeq" id="WP_209452781.1">
    <property type="nucleotide sequence ID" value="NZ_JAGGLT010000002.1"/>
</dbReference>
<evidence type="ECO:0000313" key="4">
    <source>
        <dbReference type="Proteomes" id="UP001166402"/>
    </source>
</evidence>
<keyword evidence="4" id="KW-1185">Reference proteome</keyword>
<protein>
    <recommendedName>
        <fullName evidence="2">Peptidase C39-like domain-containing protein</fullName>
    </recommendedName>
</protein>
<sequence length="301" mass="34894">MSKNIRKIVVFVLFFLMIFSEAFAYQLTFVDQSFENCTTIASNYIDALQTIKQGNSYIIKNLENGTQLTVINSDKQEYLGTFLFLIKGIKKYILPFDYNYIYKEYKEAGFPSIPDITVLNTRTYDWYVNQGFTGKYSDSNCGPATTLMALKWVYPNTKITVEQEREEIHPDGSWWWTYDIYNYLKKNKVDVAYKHIEDVEDLQNIVDDGNIAILDINPIKISKGSDRIGDIYPTDTGHFIILMGYAKAGNNTYFEIFDPASYWQKSDNIPIRQGRYYISNELLNAINARWSYAIVVKGNES</sequence>
<dbReference type="Gene3D" id="3.90.70.10">
    <property type="entry name" value="Cysteine proteinases"/>
    <property type="match status" value="1"/>
</dbReference>
<evidence type="ECO:0000313" key="3">
    <source>
        <dbReference type="EMBL" id="MBP2070809.1"/>
    </source>
</evidence>